<dbReference type="EMBL" id="AE015929">
    <property type="protein sequence ID" value="AAO04586.1"/>
    <property type="molecule type" value="Genomic_DNA"/>
</dbReference>
<reference evidence="1 2" key="1">
    <citation type="journal article" date="2003" name="Mol. Microbiol.">
        <title>Genome-based analysis of virulence genes in a non-biofilm-forming Staphylococcus epidermidis strain (ATCC 12228).</title>
        <authorList>
            <person name="Zhang Y.Q."/>
            <person name="Ren S.X."/>
            <person name="Li H.L."/>
            <person name="Wang Y.X."/>
            <person name="Fu G."/>
            <person name="Yang J."/>
            <person name="Qin Z.Q."/>
            <person name="Miao Y.G."/>
            <person name="Wang W.Y."/>
            <person name="Chen R.S."/>
            <person name="Shen Y."/>
            <person name="Chen Z."/>
            <person name="Yuan Z.H."/>
            <person name="Zhao G.P."/>
            <person name="Qu D."/>
            <person name="Danchin A."/>
            <person name="Wen Y.M."/>
        </authorList>
    </citation>
    <scope>NUCLEOTIDE SEQUENCE [LARGE SCALE GENOMIC DNA]</scope>
    <source>
        <strain evidence="2">ATCC 12228 / FDA PCI 1200</strain>
    </source>
</reference>
<name>A0A0H2VHJ0_STAES</name>
<gene>
    <name evidence="1" type="ordered locus">SE_0989</name>
</gene>
<proteinExistence type="predicted"/>
<evidence type="ECO:0000313" key="2">
    <source>
        <dbReference type="Proteomes" id="UP000001411"/>
    </source>
</evidence>
<dbReference type="KEGG" id="sep:SE_0989"/>
<dbReference type="AlphaFoldDB" id="A0A0H2VHJ0"/>
<dbReference type="InterPro" id="IPR021145">
    <property type="entry name" value="Portal_protein_SPP1_Gp6-like"/>
</dbReference>
<accession>A0A0H2VHJ0</accession>
<dbReference type="HOGENOM" id="CLU_2604346_0_0_9"/>
<dbReference type="OrthoDB" id="3189403at2"/>
<protein>
    <submittedName>
        <fullName evidence="1">Phage protein</fullName>
    </submittedName>
</protein>
<organism evidence="1 2">
    <name type="scientific">Staphylococcus epidermidis (strain ATCC 12228 / FDA PCI 1200)</name>
    <dbReference type="NCBI Taxonomy" id="176280"/>
    <lineage>
        <taxon>Bacteria</taxon>
        <taxon>Bacillati</taxon>
        <taxon>Bacillota</taxon>
        <taxon>Bacilli</taxon>
        <taxon>Bacillales</taxon>
        <taxon>Staphylococcaceae</taxon>
        <taxon>Staphylococcus</taxon>
    </lineage>
</organism>
<evidence type="ECO:0000313" key="1">
    <source>
        <dbReference type="EMBL" id="AAO04586.1"/>
    </source>
</evidence>
<dbReference type="Proteomes" id="UP000001411">
    <property type="component" value="Chromosome"/>
</dbReference>
<sequence length="79" mass="9106">MKRYKLLLNNINLTGVYSHDYSKIDITFTPNLPKSLLESIEAFNALNGGVSEQTRLKILPIIDNPNEEIKKMEDEQRKT</sequence>
<dbReference type="Pfam" id="PF05133">
    <property type="entry name" value="SPP1_portal"/>
    <property type="match status" value="1"/>
</dbReference>
<dbReference type="PATRIC" id="fig|176280.10.peg.963"/>